<dbReference type="RefSeq" id="WP_286345102.1">
    <property type="nucleotide sequence ID" value="NZ_AP027732.1"/>
</dbReference>
<keyword evidence="6 9" id="KW-1133">Transmembrane helix</keyword>
<feature type="transmembrane region" description="Helical" evidence="9">
    <location>
        <begin position="255"/>
        <end position="285"/>
    </location>
</feature>
<dbReference type="Pfam" id="PF09335">
    <property type="entry name" value="VTT_dom"/>
    <property type="match status" value="1"/>
</dbReference>
<feature type="domain" description="VTT" evidence="10">
    <location>
        <begin position="39"/>
        <end position="163"/>
    </location>
</feature>
<dbReference type="Gene3D" id="1.20.120.1760">
    <property type="match status" value="1"/>
</dbReference>
<dbReference type="PANTHER" id="PTHR30353:SF0">
    <property type="entry name" value="TRANSMEMBRANE PROTEIN"/>
    <property type="match status" value="1"/>
</dbReference>
<sequence length="437" mass="45720">MSIVDWLNESRAVLPLGLVLGVAFVLALLESALGLVSFVPGGPVVIVAAAALDSPPAILLLFVVVAAGRLLGDGIGFAFGRRRGEALRASAVVQRLGTDHWDESVRVLGRSGPLPVLLARLVPVPRALAPAAAGASGVPTGAFVIASAVASLGWSALYVTVGVLVRASFHISEPYLGVSGWLVVAVLVVLGVVYLLVRVAALRLPAGDPRRVLGDSSVAGMTPHPDGPVTSLRDRLFGDDDWRTVPNVISAFRILLLPVFGILLVVHLFWASIIVLLIVFLTDFADGFIARRFHQTSALGAWLDPVADRLTVVFVVAAFAASAVVPWQLVVILLIPDVLSGVWAVLSFHGAPDVRVSKVGKVRTALLFVGLFMMLFGEAVPAFERGLVGVGFALFVLGVVGHYLAMARNARGLVTLWQRSPVVGTAPSGAAGPARAS</sequence>
<proteinExistence type="inferred from homology"/>
<dbReference type="InterPro" id="IPR032818">
    <property type="entry name" value="DedA-like"/>
</dbReference>
<evidence type="ECO:0000256" key="1">
    <source>
        <dbReference type="ARBA" id="ARBA00004651"/>
    </source>
</evidence>
<keyword evidence="7 9" id="KW-0472">Membrane</keyword>
<evidence type="ECO:0000256" key="2">
    <source>
        <dbReference type="ARBA" id="ARBA00010792"/>
    </source>
</evidence>
<dbReference type="InterPro" id="IPR048254">
    <property type="entry name" value="CDP_ALCOHOL_P_TRANSF_CS"/>
</dbReference>
<comment type="similarity">
    <text evidence="8">Belongs to the CDP-alcohol phosphatidyltransferase class-I family.</text>
</comment>
<evidence type="ECO:0000256" key="3">
    <source>
        <dbReference type="ARBA" id="ARBA00022475"/>
    </source>
</evidence>
<dbReference type="PROSITE" id="PS00379">
    <property type="entry name" value="CDP_ALCOHOL_P_TRANSF"/>
    <property type="match status" value="1"/>
</dbReference>
<comment type="similarity">
    <text evidence="2">Belongs to the DedA family.</text>
</comment>
<keyword evidence="5 9" id="KW-0812">Transmembrane</keyword>
<evidence type="ECO:0000256" key="4">
    <source>
        <dbReference type="ARBA" id="ARBA00022679"/>
    </source>
</evidence>
<accession>A0ABM8GI76</accession>
<evidence type="ECO:0000259" key="10">
    <source>
        <dbReference type="Pfam" id="PF09335"/>
    </source>
</evidence>
<dbReference type="InterPro" id="IPR032816">
    <property type="entry name" value="VTT_dom"/>
</dbReference>
<dbReference type="Proteomes" id="UP001321486">
    <property type="component" value="Chromosome"/>
</dbReference>
<feature type="transmembrane region" description="Helical" evidence="9">
    <location>
        <begin position="176"/>
        <end position="197"/>
    </location>
</feature>
<feature type="transmembrane region" description="Helical" evidence="9">
    <location>
        <begin position="386"/>
        <end position="405"/>
    </location>
</feature>
<dbReference type="InterPro" id="IPR043130">
    <property type="entry name" value="CDP-OH_PTrfase_TM_dom"/>
</dbReference>
<keyword evidence="12" id="KW-1185">Reference proteome</keyword>
<feature type="transmembrane region" description="Helical" evidence="9">
    <location>
        <begin position="12"/>
        <end position="29"/>
    </location>
</feature>
<evidence type="ECO:0000256" key="7">
    <source>
        <dbReference type="ARBA" id="ARBA00023136"/>
    </source>
</evidence>
<dbReference type="Pfam" id="PF01066">
    <property type="entry name" value="CDP-OH_P_transf"/>
    <property type="match status" value="1"/>
</dbReference>
<reference evidence="12" key="1">
    <citation type="journal article" date="2019" name="Int. J. Syst. Evol. Microbiol.">
        <title>The Global Catalogue of Microorganisms (GCM) 10K type strain sequencing project: providing services to taxonomists for standard genome sequencing and annotation.</title>
        <authorList>
            <consortium name="The Broad Institute Genomics Platform"/>
            <consortium name="The Broad Institute Genome Sequencing Center for Infectious Disease"/>
            <person name="Wu L."/>
            <person name="Ma J."/>
        </authorList>
    </citation>
    <scope>NUCLEOTIDE SEQUENCE [LARGE SCALE GENOMIC DNA]</scope>
    <source>
        <strain evidence="12">NBRC 108728</strain>
    </source>
</reference>
<protein>
    <recommendedName>
        <fullName evidence="10">VTT domain-containing protein</fullName>
    </recommendedName>
</protein>
<comment type="subcellular location">
    <subcellularLocation>
        <location evidence="1">Cell membrane</location>
        <topology evidence="1">Multi-pass membrane protein</topology>
    </subcellularLocation>
</comment>
<keyword evidence="3" id="KW-1003">Cell membrane</keyword>
<evidence type="ECO:0000256" key="9">
    <source>
        <dbReference type="SAM" id="Phobius"/>
    </source>
</evidence>
<evidence type="ECO:0000256" key="6">
    <source>
        <dbReference type="ARBA" id="ARBA00022989"/>
    </source>
</evidence>
<evidence type="ECO:0000256" key="5">
    <source>
        <dbReference type="ARBA" id="ARBA00022692"/>
    </source>
</evidence>
<feature type="transmembrane region" description="Helical" evidence="9">
    <location>
        <begin position="362"/>
        <end position="380"/>
    </location>
</feature>
<name>A0ABM8GI76_9MICO</name>
<dbReference type="PANTHER" id="PTHR30353">
    <property type="entry name" value="INNER MEMBRANE PROTEIN DEDA-RELATED"/>
    <property type="match status" value="1"/>
</dbReference>
<organism evidence="11 12">
    <name type="scientific">Frondihabitans sucicola</name>
    <dbReference type="NCBI Taxonomy" id="1268041"/>
    <lineage>
        <taxon>Bacteria</taxon>
        <taxon>Bacillati</taxon>
        <taxon>Actinomycetota</taxon>
        <taxon>Actinomycetes</taxon>
        <taxon>Micrococcales</taxon>
        <taxon>Microbacteriaceae</taxon>
        <taxon>Frondihabitans</taxon>
    </lineage>
</organism>
<feature type="transmembrane region" description="Helical" evidence="9">
    <location>
        <begin position="142"/>
        <end position="164"/>
    </location>
</feature>
<dbReference type="InterPro" id="IPR000462">
    <property type="entry name" value="CDP-OH_P_trans"/>
</dbReference>
<evidence type="ECO:0000313" key="12">
    <source>
        <dbReference type="Proteomes" id="UP001321486"/>
    </source>
</evidence>
<feature type="transmembrane region" description="Helical" evidence="9">
    <location>
        <begin position="331"/>
        <end position="350"/>
    </location>
</feature>
<evidence type="ECO:0000256" key="8">
    <source>
        <dbReference type="RuleBase" id="RU003750"/>
    </source>
</evidence>
<gene>
    <name evidence="11" type="ORF">GCM10025867_02940</name>
</gene>
<keyword evidence="4 8" id="KW-0808">Transferase</keyword>
<dbReference type="EMBL" id="AP027732">
    <property type="protein sequence ID" value="BDZ48053.1"/>
    <property type="molecule type" value="Genomic_DNA"/>
</dbReference>
<evidence type="ECO:0000313" key="11">
    <source>
        <dbReference type="EMBL" id="BDZ48053.1"/>
    </source>
</evidence>